<keyword evidence="1" id="KW-0812">Transmembrane</keyword>
<feature type="transmembrane region" description="Helical" evidence="1">
    <location>
        <begin position="12"/>
        <end position="28"/>
    </location>
</feature>
<sequence>MNKIFSSRKLTIINFIIVTYFILIYLINYREVDFVLIGVFRELLTIPFLLAQIVFLILGTRHLMKNKERNVITMLSVIALTLCTIITIGSFF</sequence>
<keyword evidence="3" id="KW-1185">Reference proteome</keyword>
<comment type="caution">
    <text evidence="2">The sequence shown here is derived from an EMBL/GenBank/DDBJ whole genome shotgun (WGS) entry which is preliminary data.</text>
</comment>
<protein>
    <submittedName>
        <fullName evidence="2">Uncharacterized protein</fullName>
    </submittedName>
</protein>
<accession>A0A4Q7VHN7</accession>
<keyword evidence="1" id="KW-0472">Membrane</keyword>
<dbReference type="EMBL" id="SHKN01000001">
    <property type="protein sequence ID" value="RZT95599.1"/>
    <property type="molecule type" value="Genomic_DNA"/>
</dbReference>
<evidence type="ECO:0000256" key="1">
    <source>
        <dbReference type="SAM" id="Phobius"/>
    </source>
</evidence>
<name>A0A4Q7VHN7_9BACT</name>
<reference evidence="2 3" key="1">
    <citation type="submission" date="2019-02" db="EMBL/GenBank/DDBJ databases">
        <title>Genomic Encyclopedia of Type Strains, Phase IV (KMG-IV): sequencing the most valuable type-strain genomes for metagenomic binning, comparative biology and taxonomic classification.</title>
        <authorList>
            <person name="Goeker M."/>
        </authorList>
    </citation>
    <scope>NUCLEOTIDE SEQUENCE [LARGE SCALE GENOMIC DNA]</scope>
    <source>
        <strain evidence="2 3">DSM 28825</strain>
    </source>
</reference>
<proteinExistence type="predicted"/>
<organism evidence="2 3">
    <name type="scientific">Ancylomarina subtilis</name>
    <dbReference type="NCBI Taxonomy" id="1639035"/>
    <lineage>
        <taxon>Bacteria</taxon>
        <taxon>Pseudomonadati</taxon>
        <taxon>Bacteroidota</taxon>
        <taxon>Bacteroidia</taxon>
        <taxon>Marinilabiliales</taxon>
        <taxon>Marinifilaceae</taxon>
        <taxon>Ancylomarina</taxon>
    </lineage>
</organism>
<feature type="transmembrane region" description="Helical" evidence="1">
    <location>
        <begin position="71"/>
        <end position="91"/>
    </location>
</feature>
<keyword evidence="1" id="KW-1133">Transmembrane helix</keyword>
<dbReference type="AlphaFoldDB" id="A0A4Q7VHN7"/>
<evidence type="ECO:0000313" key="3">
    <source>
        <dbReference type="Proteomes" id="UP000293562"/>
    </source>
</evidence>
<feature type="transmembrane region" description="Helical" evidence="1">
    <location>
        <begin position="34"/>
        <end position="59"/>
    </location>
</feature>
<evidence type="ECO:0000313" key="2">
    <source>
        <dbReference type="EMBL" id="RZT95599.1"/>
    </source>
</evidence>
<gene>
    <name evidence="2" type="ORF">EV201_0222</name>
</gene>
<dbReference type="Proteomes" id="UP000293562">
    <property type="component" value="Unassembled WGS sequence"/>
</dbReference>